<feature type="signal peptide" evidence="1">
    <location>
        <begin position="1"/>
        <end position="21"/>
    </location>
</feature>
<evidence type="ECO:0000256" key="1">
    <source>
        <dbReference type="SAM" id="SignalP"/>
    </source>
</evidence>
<evidence type="ECO:0000313" key="3">
    <source>
        <dbReference type="EMBL" id="MDQ0467621.1"/>
    </source>
</evidence>
<dbReference type="RefSeq" id="WP_307267501.1">
    <property type="nucleotide sequence ID" value="NZ_JAUSVX010000001.1"/>
</dbReference>
<accession>A0ABU0J034</accession>
<name>A0ABU0J034_9HYPH</name>
<dbReference type="InterPro" id="IPR028096">
    <property type="entry name" value="EfeO_Cupredoxin"/>
</dbReference>
<dbReference type="Proteomes" id="UP001242480">
    <property type="component" value="Unassembled WGS sequence"/>
</dbReference>
<dbReference type="SUPFAM" id="SSF49503">
    <property type="entry name" value="Cupredoxins"/>
    <property type="match status" value="1"/>
</dbReference>
<proteinExistence type="predicted"/>
<feature type="domain" description="EfeO-type cupredoxin-like" evidence="2">
    <location>
        <begin position="23"/>
        <end position="117"/>
    </location>
</feature>
<dbReference type="EMBL" id="JAUSVX010000001">
    <property type="protein sequence ID" value="MDQ0467621.1"/>
    <property type="molecule type" value="Genomic_DNA"/>
</dbReference>
<protein>
    <submittedName>
        <fullName evidence="3">Plastocyanin</fullName>
    </submittedName>
</protein>
<feature type="chain" id="PRO_5046982235" evidence="1">
    <location>
        <begin position="22"/>
        <end position="118"/>
    </location>
</feature>
<organism evidence="3 4">
    <name type="scientific">Labrys wisconsinensis</name>
    <dbReference type="NCBI Taxonomy" id="425677"/>
    <lineage>
        <taxon>Bacteria</taxon>
        <taxon>Pseudomonadati</taxon>
        <taxon>Pseudomonadota</taxon>
        <taxon>Alphaproteobacteria</taxon>
        <taxon>Hyphomicrobiales</taxon>
        <taxon>Xanthobacteraceae</taxon>
        <taxon>Labrys</taxon>
    </lineage>
</organism>
<dbReference type="Gene3D" id="2.60.40.420">
    <property type="entry name" value="Cupredoxins - blue copper proteins"/>
    <property type="match status" value="1"/>
</dbReference>
<sequence length="118" mass="12589">MSRIRRSILLLALVLPAGALAGSPAYTPTNADGQVEVVLKDHRFTPAEIHVPAGKRAQLLVRNQDATADEFDSTALKVEKVIGGGSEGVVRLRALDPGRYPFMGEFHAETAQGVVIAE</sequence>
<keyword evidence="4" id="KW-1185">Reference proteome</keyword>
<dbReference type="Pfam" id="PF13473">
    <property type="entry name" value="Cupredoxin_1"/>
    <property type="match status" value="1"/>
</dbReference>
<reference evidence="3 4" key="1">
    <citation type="submission" date="2023-07" db="EMBL/GenBank/DDBJ databases">
        <title>Genomic Encyclopedia of Type Strains, Phase IV (KMG-IV): sequencing the most valuable type-strain genomes for metagenomic binning, comparative biology and taxonomic classification.</title>
        <authorList>
            <person name="Goeker M."/>
        </authorList>
    </citation>
    <scope>NUCLEOTIDE SEQUENCE [LARGE SCALE GENOMIC DNA]</scope>
    <source>
        <strain evidence="3 4">DSM 19619</strain>
    </source>
</reference>
<evidence type="ECO:0000259" key="2">
    <source>
        <dbReference type="Pfam" id="PF13473"/>
    </source>
</evidence>
<evidence type="ECO:0000313" key="4">
    <source>
        <dbReference type="Proteomes" id="UP001242480"/>
    </source>
</evidence>
<comment type="caution">
    <text evidence="3">The sequence shown here is derived from an EMBL/GenBank/DDBJ whole genome shotgun (WGS) entry which is preliminary data.</text>
</comment>
<dbReference type="InterPro" id="IPR008972">
    <property type="entry name" value="Cupredoxin"/>
</dbReference>
<gene>
    <name evidence="3" type="ORF">QO011_000616</name>
</gene>
<keyword evidence="1" id="KW-0732">Signal</keyword>